<proteinExistence type="predicted"/>
<evidence type="ECO:0000313" key="3">
    <source>
        <dbReference type="Proteomes" id="UP000218891"/>
    </source>
</evidence>
<organism evidence="2 3">
    <name type="scientific">Phaeobacter piscinae</name>
    <dbReference type="NCBI Taxonomy" id="1580596"/>
    <lineage>
        <taxon>Bacteria</taxon>
        <taxon>Pseudomonadati</taxon>
        <taxon>Pseudomonadota</taxon>
        <taxon>Alphaproteobacteria</taxon>
        <taxon>Rhodobacterales</taxon>
        <taxon>Roseobacteraceae</taxon>
        <taxon>Phaeobacter</taxon>
    </lineage>
</organism>
<keyword evidence="3" id="KW-1185">Reference proteome</keyword>
<dbReference type="SUPFAM" id="SSF54593">
    <property type="entry name" value="Glyoxalase/Bleomycin resistance protein/Dihydroxybiphenyl dioxygenase"/>
    <property type="match status" value="1"/>
</dbReference>
<dbReference type="Gene3D" id="3.10.180.10">
    <property type="entry name" value="2,3-Dihydroxybiphenyl 1,2-Dioxygenase, domain 1"/>
    <property type="match status" value="1"/>
</dbReference>
<evidence type="ECO:0000313" key="2">
    <source>
        <dbReference type="EMBL" id="ATG37674.1"/>
    </source>
</evidence>
<dbReference type="EMBL" id="CP010644">
    <property type="protein sequence ID" value="ATG37674.1"/>
    <property type="molecule type" value="Genomic_DNA"/>
</dbReference>
<reference evidence="2 3" key="3">
    <citation type="journal article" date="2017" name="Int. J. Syst. Evol. Microbiol.">
        <title>Adaptation of Surface-Associated Bacteria to the Open Ocean: A Genomically Distinct Subpopulation of Phaeobacter gallaeciensis Colonizes Pacific Mesozooplankton.</title>
        <authorList>
            <person name="Freese H.M."/>
            <person name="Methner A."/>
            <person name="Overmann J."/>
        </authorList>
    </citation>
    <scope>NUCLEOTIDE SEQUENCE [LARGE SCALE GENOMIC DNA]</scope>
    <source>
        <strain evidence="2 3">P36</strain>
    </source>
</reference>
<feature type="domain" description="VOC" evidence="1">
    <location>
        <begin position="19"/>
        <end position="143"/>
    </location>
</feature>
<dbReference type="PANTHER" id="PTHR36503">
    <property type="entry name" value="BLR2520 PROTEIN"/>
    <property type="match status" value="1"/>
</dbReference>
<accession>A0ABN5DUL6</accession>
<dbReference type="Proteomes" id="UP000218891">
    <property type="component" value="Plasmid pP36_a"/>
</dbReference>
<geneLocation type="plasmid" evidence="2 3">
    <name>pP36_a</name>
</geneLocation>
<name>A0ABN5DUL6_9RHOB</name>
<dbReference type="PANTHER" id="PTHR36503:SF1">
    <property type="entry name" value="BLR2520 PROTEIN"/>
    <property type="match status" value="1"/>
</dbReference>
<dbReference type="Pfam" id="PF00903">
    <property type="entry name" value="Glyoxalase"/>
    <property type="match status" value="1"/>
</dbReference>
<dbReference type="PROSITE" id="PS51819">
    <property type="entry name" value="VOC"/>
    <property type="match status" value="1"/>
</dbReference>
<protein>
    <submittedName>
        <fullName evidence="2">Enzyme related to lactoylglutathione lyase</fullName>
    </submittedName>
</protein>
<evidence type="ECO:0000259" key="1">
    <source>
        <dbReference type="PROSITE" id="PS51819"/>
    </source>
</evidence>
<keyword evidence="2" id="KW-0456">Lyase</keyword>
<reference evidence="2 3" key="2">
    <citation type="journal article" date="2017" name="Genome Biol. Evol.">
        <title>Trajectories and Drivers of Genome Evolution in Surface-Associated Marine Phaeobacter.</title>
        <authorList>
            <person name="Freese H.M."/>
            <person name="Sikorski J."/>
            <person name="Bunk B."/>
            <person name="Scheuner C."/>
            <person name="Meier-Kolthoff J.P."/>
            <person name="Sproer C."/>
            <person name="Gram L."/>
            <person name="Overmann J."/>
        </authorList>
    </citation>
    <scope>NUCLEOTIDE SEQUENCE [LARGE SCALE GENOMIC DNA]</scope>
    <source>
        <strain evidence="2 3">P36</strain>
    </source>
</reference>
<reference evidence="2 3" key="1">
    <citation type="journal article" date="2017" name="Front. Microbiol.">
        <title>Phaeobacter piscinae sp. nov., a species of the Roseobacter group and potential aquaculture probiont.</title>
        <authorList>
            <person name="Sonnenschein E.C."/>
            <person name="Phippen C.B.W."/>
            <person name="Nielsen K.F."/>
            <person name="Mateiu R.V."/>
            <person name="Melchiorsen J."/>
            <person name="Gram L."/>
            <person name="Overmann J."/>
            <person name="Freese H.M."/>
        </authorList>
    </citation>
    <scope>NUCLEOTIDE SEQUENCE [LARGE SCALE GENOMIC DNA]</scope>
    <source>
        <strain evidence="2 3">P36</strain>
    </source>
</reference>
<dbReference type="InterPro" id="IPR029068">
    <property type="entry name" value="Glyas_Bleomycin-R_OHBP_Dase"/>
</dbReference>
<dbReference type="InterPro" id="IPR004360">
    <property type="entry name" value="Glyas_Fos-R_dOase_dom"/>
</dbReference>
<sequence>MVTTSAAGLQAETKLPNMAVELVTLHTDNYSEMLVFYRDVLKLEVAFEQGEFANFVSTPTNLGLVSRSGMLETLGDSGFDGTRTGSGVGLGFYFDTDAQVDEAYAEIVDRGARVVSEPTKMPWGEYIGFFSDPDGNVHEFVSREKH</sequence>
<keyword evidence="2" id="KW-0614">Plasmid</keyword>
<reference evidence="2 3" key="4">
    <citation type="journal article" date="2018" name="Environ. Microbiol. Rep.">
        <title>Phylogenetic distribution of roseobacticides in the Roseobacter group and their effect on microalgae.</title>
        <authorList>
            <person name="Sonnenschein E.C."/>
            <person name="Phippen C.B."/>
            <person name="Bentzon-Tilia M."/>
            <person name="Rasmussen S.A."/>
            <person name="Nielsen K.F."/>
            <person name="Gram L."/>
        </authorList>
    </citation>
    <scope>NUCLEOTIDE SEQUENCE [LARGE SCALE GENOMIC DNA]</scope>
    <source>
        <strain evidence="2 3">P36</strain>
    </source>
</reference>
<dbReference type="InterPro" id="IPR037523">
    <property type="entry name" value="VOC_core"/>
</dbReference>
<gene>
    <name evidence="2" type="ORF">PhaeoP36_03597</name>
</gene>
<dbReference type="GO" id="GO:0016829">
    <property type="term" value="F:lyase activity"/>
    <property type="evidence" value="ECO:0007669"/>
    <property type="project" value="UniProtKB-KW"/>
</dbReference>